<organism evidence="2">
    <name type="scientific">marine sediment metagenome</name>
    <dbReference type="NCBI Taxonomy" id="412755"/>
    <lineage>
        <taxon>unclassified sequences</taxon>
        <taxon>metagenomes</taxon>
        <taxon>ecological metagenomes</taxon>
    </lineage>
</organism>
<keyword evidence="1" id="KW-1133">Transmembrane helix</keyword>
<proteinExistence type="predicted"/>
<protein>
    <recommendedName>
        <fullName evidence="3">Major facilitator superfamily (MFS) profile domain-containing protein</fullName>
    </recommendedName>
</protein>
<feature type="transmembrane region" description="Helical" evidence="1">
    <location>
        <begin position="39"/>
        <end position="63"/>
    </location>
</feature>
<keyword evidence="1" id="KW-0472">Membrane</keyword>
<comment type="caution">
    <text evidence="2">The sequence shown here is derived from an EMBL/GenBank/DDBJ whole genome shotgun (WGS) entry which is preliminary data.</text>
</comment>
<sequence>MRFLLTILSILLTILSISLKALFILIYPYFLFFLFQDGIPFSITEVVLVIFAIFLIYPFIIVLRSFIKEDIEQNKKALKLFLKVSLMFSLLGPTISYFVIGLPFYSQAFEFYSIIAVIAVGLSAALFFATILAIYSMKLHLKGLVKEKD</sequence>
<dbReference type="EMBL" id="LAZR01000100">
    <property type="protein sequence ID" value="KKN91833.1"/>
    <property type="molecule type" value="Genomic_DNA"/>
</dbReference>
<name>A0A0F9XIR4_9ZZZZ</name>
<dbReference type="AlphaFoldDB" id="A0A0F9XIR4"/>
<reference evidence="2" key="1">
    <citation type="journal article" date="2015" name="Nature">
        <title>Complex archaea that bridge the gap between prokaryotes and eukaryotes.</title>
        <authorList>
            <person name="Spang A."/>
            <person name="Saw J.H."/>
            <person name="Jorgensen S.L."/>
            <person name="Zaremba-Niedzwiedzka K."/>
            <person name="Martijn J."/>
            <person name="Lind A.E."/>
            <person name="van Eijk R."/>
            <person name="Schleper C."/>
            <person name="Guy L."/>
            <person name="Ettema T.J."/>
        </authorList>
    </citation>
    <scope>NUCLEOTIDE SEQUENCE</scope>
</reference>
<evidence type="ECO:0000256" key="1">
    <source>
        <dbReference type="SAM" id="Phobius"/>
    </source>
</evidence>
<gene>
    <name evidence="2" type="ORF">LCGC14_0215090</name>
</gene>
<feature type="transmembrane region" description="Helical" evidence="1">
    <location>
        <begin position="111"/>
        <end position="135"/>
    </location>
</feature>
<feature type="transmembrane region" description="Helical" evidence="1">
    <location>
        <begin position="84"/>
        <end position="105"/>
    </location>
</feature>
<accession>A0A0F9XIR4</accession>
<evidence type="ECO:0008006" key="3">
    <source>
        <dbReference type="Google" id="ProtNLM"/>
    </source>
</evidence>
<evidence type="ECO:0000313" key="2">
    <source>
        <dbReference type="EMBL" id="KKN91833.1"/>
    </source>
</evidence>
<keyword evidence="1" id="KW-0812">Transmembrane</keyword>